<name>A0A2T0BH14_9CLOT</name>
<keyword evidence="1" id="KW-1133">Transmembrane helix</keyword>
<dbReference type="SUPFAM" id="SSF53187">
    <property type="entry name" value="Zn-dependent exopeptidases"/>
    <property type="match status" value="1"/>
</dbReference>
<keyword evidence="1" id="KW-0812">Transmembrane</keyword>
<reference evidence="3 4" key="1">
    <citation type="submission" date="2018-03" db="EMBL/GenBank/DDBJ databases">
        <title>Genome sequence of Clostridium vincentii DSM 10228.</title>
        <authorList>
            <person name="Poehlein A."/>
            <person name="Daniel R."/>
        </authorList>
    </citation>
    <scope>NUCLEOTIDE SEQUENCE [LARGE SCALE GENOMIC DNA]</scope>
    <source>
        <strain evidence="3 4">DSM 10228</strain>
    </source>
</reference>
<evidence type="ECO:0000313" key="3">
    <source>
        <dbReference type="EMBL" id="PRR83127.1"/>
    </source>
</evidence>
<keyword evidence="3" id="KW-0378">Hydrolase</keyword>
<protein>
    <submittedName>
        <fullName evidence="3">Bacterial leucyl aminopeptidase</fullName>
        <ecNumber evidence="3">3.4.11.10</ecNumber>
    </submittedName>
</protein>
<keyword evidence="1" id="KW-0472">Membrane</keyword>
<dbReference type="RefSeq" id="WP_106059168.1">
    <property type="nucleotide sequence ID" value="NZ_PVXQ01000009.1"/>
</dbReference>
<dbReference type="InterPro" id="IPR007484">
    <property type="entry name" value="Peptidase_M28"/>
</dbReference>
<evidence type="ECO:0000256" key="1">
    <source>
        <dbReference type="SAM" id="Phobius"/>
    </source>
</evidence>
<keyword evidence="3" id="KW-0645">Protease</keyword>
<keyword evidence="3" id="KW-0031">Aminopeptidase</keyword>
<dbReference type="EC" id="3.4.11.10" evidence="3"/>
<dbReference type="GO" id="GO:0008235">
    <property type="term" value="F:metalloexopeptidase activity"/>
    <property type="evidence" value="ECO:0007669"/>
    <property type="project" value="InterPro"/>
</dbReference>
<dbReference type="AlphaFoldDB" id="A0A2T0BH14"/>
<proteinExistence type="predicted"/>
<dbReference type="EMBL" id="PVXQ01000009">
    <property type="protein sequence ID" value="PRR83127.1"/>
    <property type="molecule type" value="Genomic_DNA"/>
</dbReference>
<gene>
    <name evidence="3" type="ORF">CLVI_11630</name>
</gene>
<keyword evidence="4" id="KW-1185">Reference proteome</keyword>
<feature type="domain" description="Peptidase M28" evidence="2">
    <location>
        <begin position="213"/>
        <end position="400"/>
    </location>
</feature>
<evidence type="ECO:0000259" key="2">
    <source>
        <dbReference type="Pfam" id="PF04389"/>
    </source>
</evidence>
<dbReference type="PANTHER" id="PTHR12147">
    <property type="entry name" value="METALLOPEPTIDASE M28 FAMILY MEMBER"/>
    <property type="match status" value="1"/>
</dbReference>
<dbReference type="PANTHER" id="PTHR12147:SF26">
    <property type="entry name" value="PEPTIDASE M28 DOMAIN-CONTAINING PROTEIN"/>
    <property type="match status" value="1"/>
</dbReference>
<dbReference type="GO" id="GO:0006508">
    <property type="term" value="P:proteolysis"/>
    <property type="evidence" value="ECO:0007669"/>
    <property type="project" value="InterPro"/>
</dbReference>
<comment type="caution">
    <text evidence="3">The sequence shown here is derived from an EMBL/GenBank/DDBJ whole genome shotgun (WGS) entry which is preliminary data.</text>
</comment>
<dbReference type="GO" id="GO:0004177">
    <property type="term" value="F:aminopeptidase activity"/>
    <property type="evidence" value="ECO:0007669"/>
    <property type="project" value="UniProtKB-KW"/>
</dbReference>
<dbReference type="Proteomes" id="UP000239471">
    <property type="component" value="Unassembled WGS sequence"/>
</dbReference>
<dbReference type="OrthoDB" id="233977at2"/>
<evidence type="ECO:0000313" key="4">
    <source>
        <dbReference type="Proteomes" id="UP000239471"/>
    </source>
</evidence>
<organism evidence="3 4">
    <name type="scientific">Clostridium vincentii</name>
    <dbReference type="NCBI Taxonomy" id="52704"/>
    <lineage>
        <taxon>Bacteria</taxon>
        <taxon>Bacillati</taxon>
        <taxon>Bacillota</taxon>
        <taxon>Clostridia</taxon>
        <taxon>Eubacteriales</taxon>
        <taxon>Clostridiaceae</taxon>
        <taxon>Clostridium</taxon>
    </lineage>
</organism>
<accession>A0A2T0BH14</accession>
<dbReference type="Pfam" id="PF04389">
    <property type="entry name" value="Peptidase_M28"/>
    <property type="match status" value="1"/>
</dbReference>
<feature type="transmembrane region" description="Helical" evidence="1">
    <location>
        <begin position="424"/>
        <end position="441"/>
    </location>
</feature>
<sequence length="452" mass="50663">MKKSLYLVFTMLSLLGLVTSLFLKSSYYEFNSSNVKNNIEYLSSNDFKGRLAGSEENEKVATEIASTFKEYKLAPLGEDFKENFTVMVPTPNGNECSLRLLNGSSVVKKFILGTDFKEDLLNFNESSISFSKEDKIDIYPTSFSIFKDNIEYVFKVSFDKTFSFRSSFNENSSFGFLIQINTSTFSEILNSIREGNTLDVKLPYAVEPKKISNVTAVIKGSDSNLSPLILTSHFDHIGTDSLDNIYYGALDNASGVSFMLEVCRSFSTLKIPKRDIIFVALNGEELGLQGSREFASKYEDSLEGAQVINLDMIGANNTPITFMSGLNCENKPSDLLKSLEEICSDNDISYVESYKNSSDHASFIYCGFDSLTISHSDLSNIHSPKDTSEKISISSIDIAYSLVEDKIINHAYSSIILILYKSQTIILFSILSFILIGYYFYRVPLDDIQLKK</sequence>
<dbReference type="InterPro" id="IPR045175">
    <property type="entry name" value="M28_fam"/>
</dbReference>
<dbReference type="Gene3D" id="3.40.630.10">
    <property type="entry name" value="Zn peptidases"/>
    <property type="match status" value="2"/>
</dbReference>